<protein>
    <recommendedName>
        <fullName evidence="5">Phage integrase family protein</fullName>
    </recommendedName>
</protein>
<evidence type="ECO:0000256" key="1">
    <source>
        <dbReference type="ARBA" id="ARBA00023172"/>
    </source>
</evidence>
<evidence type="ECO:0000313" key="4">
    <source>
        <dbReference type="Proteomes" id="UP000199339"/>
    </source>
</evidence>
<dbReference type="GO" id="GO:0006310">
    <property type="term" value="P:DNA recombination"/>
    <property type="evidence" value="ECO:0007669"/>
    <property type="project" value="UniProtKB-KW"/>
</dbReference>
<dbReference type="Gene3D" id="1.10.443.10">
    <property type="entry name" value="Intergrase catalytic core"/>
    <property type="match status" value="1"/>
</dbReference>
<organism evidence="3 4">
    <name type="scientific">Marinobacter pelagius</name>
    <dbReference type="NCBI Taxonomy" id="379482"/>
    <lineage>
        <taxon>Bacteria</taxon>
        <taxon>Pseudomonadati</taxon>
        <taxon>Pseudomonadota</taxon>
        <taxon>Gammaproteobacteria</taxon>
        <taxon>Pseudomonadales</taxon>
        <taxon>Marinobacteraceae</taxon>
        <taxon>Marinobacter</taxon>
    </lineage>
</organism>
<dbReference type="GO" id="GO:0015074">
    <property type="term" value="P:DNA integration"/>
    <property type="evidence" value="ECO:0007669"/>
    <property type="project" value="InterPro"/>
</dbReference>
<dbReference type="GO" id="GO:0003677">
    <property type="term" value="F:DNA binding"/>
    <property type="evidence" value="ECO:0007669"/>
    <property type="project" value="InterPro"/>
</dbReference>
<dbReference type="OrthoDB" id="5614256at2"/>
<dbReference type="InterPro" id="IPR013762">
    <property type="entry name" value="Integrase-like_cat_sf"/>
</dbReference>
<dbReference type="EMBL" id="FOUR01000001">
    <property type="protein sequence ID" value="SFM41398.1"/>
    <property type="molecule type" value="Genomic_DNA"/>
</dbReference>
<dbReference type="InterPro" id="IPR011010">
    <property type="entry name" value="DNA_brk_join_enz"/>
</dbReference>
<dbReference type="Proteomes" id="UP000199339">
    <property type="component" value="Unassembled WGS sequence"/>
</dbReference>
<feature type="compositionally biased region" description="Basic and acidic residues" evidence="2">
    <location>
        <begin position="301"/>
        <end position="312"/>
    </location>
</feature>
<keyword evidence="4" id="KW-1185">Reference proteome</keyword>
<evidence type="ECO:0008006" key="5">
    <source>
        <dbReference type="Google" id="ProtNLM"/>
    </source>
</evidence>
<dbReference type="RefSeq" id="WP_091997596.1">
    <property type="nucleotide sequence ID" value="NZ_FOUR01000001.1"/>
</dbReference>
<reference evidence="4" key="1">
    <citation type="submission" date="2016-10" db="EMBL/GenBank/DDBJ databases">
        <authorList>
            <person name="Varghese N."/>
            <person name="Submissions S."/>
        </authorList>
    </citation>
    <scope>NUCLEOTIDE SEQUENCE [LARGE SCALE GENOMIC DNA]</scope>
    <source>
        <strain evidence="4">CGMCC 1.6775</strain>
    </source>
</reference>
<evidence type="ECO:0000256" key="2">
    <source>
        <dbReference type="SAM" id="MobiDB-lite"/>
    </source>
</evidence>
<name>A0A1I4QMS9_9GAMM</name>
<sequence>MSPSDALERLIQPPETRARIKEVAEAFLPIASRMSSILEKVNSHTLDDLRHLLPGIVLLCENIIDGAETDHQWHPTSEERPNLTPYPVYAGLLNIGEQGALHSEQMSILAHVFFSIWVGVPEAPEGKVPISNLQKVFLEFRRAHLWREGLESIDTSEPDKCYKSLVRLERRLKVLRDIRAGHLSHTRRLLGLSLQEESLIDREAGDATEDSDETDEHETSLDSNFEMERIQVDVEESDETDSAALIEALSFPIRTVGDQDKLFQTAERNALPSDDLVHRPIVATSQGPSKHRKSWVGKNGVARDRAKSDQLRRSNQTLTNRWERPTEYELYVYWYAVTEPVDSDLSAALALLLVLLTSRELDLILETQLKSRLGDLPERRENGRIYICYESAVWQSAAPQPVRKTQLEAELRHQLVQTVPSVRMPIVGPLWGLLERHVGSDPRDWRGALFKNHEKESVAERAADLFDRIKKKSDVRLTLRRVQRALFHRLSDGAGDMVTSILIAGDHDDISRHAGIHYYCAYESDLQERYLQAISQLVPEFRNTLHPVALVQSDRRIGSPYCPKPPVLRQLATDLKTHFQETLRQPIGKSTLPDIHNAYTLYTVLLLFLCTGYRSVQAPLSRITDVDLNRRYAVIADKESDHWSHSRIVPLTENILSHWEYYLRHRRHVVRMVEAYLGEPTPEHTFFFLSTPTQRIAKPTAVTPDGIEDHLSPFSRLPLNVGRHLLRSELIHRKVPVALVDAFMGHWVAGREPMGRFSTLSPIEYKRVLVPVLEEIQTELGWTPLRGLG</sequence>
<dbReference type="AlphaFoldDB" id="A0A1I4QMS9"/>
<feature type="region of interest" description="Disordered" evidence="2">
    <location>
        <begin position="203"/>
        <end position="225"/>
    </location>
</feature>
<gene>
    <name evidence="3" type="ORF">SAMN04487961_0179</name>
</gene>
<proteinExistence type="predicted"/>
<evidence type="ECO:0000313" key="3">
    <source>
        <dbReference type="EMBL" id="SFM41398.1"/>
    </source>
</evidence>
<accession>A0A1I4QMS9</accession>
<feature type="region of interest" description="Disordered" evidence="2">
    <location>
        <begin position="286"/>
        <end position="317"/>
    </location>
</feature>
<feature type="compositionally biased region" description="Acidic residues" evidence="2">
    <location>
        <begin position="206"/>
        <end position="216"/>
    </location>
</feature>
<dbReference type="SUPFAM" id="SSF56349">
    <property type="entry name" value="DNA breaking-rejoining enzymes"/>
    <property type="match status" value="1"/>
</dbReference>
<keyword evidence="1" id="KW-0233">DNA recombination</keyword>